<comment type="caution">
    <text evidence="3">The sequence shown here is derived from an EMBL/GenBank/DDBJ whole genome shotgun (WGS) entry which is preliminary data.</text>
</comment>
<dbReference type="GO" id="GO:0003924">
    <property type="term" value="F:GTPase activity"/>
    <property type="evidence" value="ECO:0007669"/>
    <property type="project" value="InterPro"/>
</dbReference>
<dbReference type="GO" id="GO:0016020">
    <property type="term" value="C:membrane"/>
    <property type="evidence" value="ECO:0007669"/>
    <property type="project" value="InterPro"/>
</dbReference>
<keyword evidence="2" id="KW-0342">GTP-binding</keyword>
<evidence type="ECO:0000256" key="2">
    <source>
        <dbReference type="ARBA" id="ARBA00023134"/>
    </source>
</evidence>
<gene>
    <name evidence="3" type="ORF">GX51_02478</name>
</gene>
<dbReference type="GO" id="GO:0005525">
    <property type="term" value="F:GTP binding"/>
    <property type="evidence" value="ECO:0007669"/>
    <property type="project" value="UniProtKB-KW"/>
</dbReference>
<dbReference type="InterPro" id="IPR020849">
    <property type="entry name" value="Small_GTPase_Ras-type"/>
</dbReference>
<organism evidence="3 4">
    <name type="scientific">Blastomyces parvus</name>
    <dbReference type="NCBI Taxonomy" id="2060905"/>
    <lineage>
        <taxon>Eukaryota</taxon>
        <taxon>Fungi</taxon>
        <taxon>Dikarya</taxon>
        <taxon>Ascomycota</taxon>
        <taxon>Pezizomycotina</taxon>
        <taxon>Eurotiomycetes</taxon>
        <taxon>Eurotiomycetidae</taxon>
        <taxon>Onygenales</taxon>
        <taxon>Ajellomycetaceae</taxon>
        <taxon>Blastomyces</taxon>
    </lineage>
</organism>
<dbReference type="OrthoDB" id="4500237at2759"/>
<name>A0A2B7XBY8_9EURO</name>
<dbReference type="InterPro" id="IPR001806">
    <property type="entry name" value="Small_GTPase"/>
</dbReference>
<dbReference type="Gene3D" id="3.40.50.300">
    <property type="entry name" value="P-loop containing nucleotide triphosphate hydrolases"/>
    <property type="match status" value="2"/>
</dbReference>
<proteinExistence type="predicted"/>
<keyword evidence="4" id="KW-1185">Reference proteome</keyword>
<dbReference type="AlphaFoldDB" id="A0A2B7XBY8"/>
<sequence>MARPRVEKFFHGVWFEEYDPFGDDDYRKSMVVDDKEVLVEILEYHYGEPYHPLLPQLFDDTNVFIFILDVTAKEEFESFQKTHAIFLGLMRSNESTPQRSVFPSGPTHKTSSKYKTTQKVNPQIPQTFTCFPRLPKELQLAVLRAALTSPDPIPIAMPNITGINLNILKACKFFYEEGSKIFWKENTFSPMKPMTLVAETGFVSPTNPRVVTTEEGQKIARSFGCKYVELSSRQHEPVEGVVIDLIRDYRALVAATSDESESASQAQNITNRVPRPWRRMFNGRNSKEGFRSLGRSFRQRASRIFVTKSA</sequence>
<dbReference type="SUPFAM" id="SSF52540">
    <property type="entry name" value="P-loop containing nucleoside triphosphate hydrolases"/>
    <property type="match status" value="1"/>
</dbReference>
<evidence type="ECO:0000313" key="4">
    <source>
        <dbReference type="Proteomes" id="UP000224080"/>
    </source>
</evidence>
<evidence type="ECO:0000256" key="1">
    <source>
        <dbReference type="ARBA" id="ARBA00022741"/>
    </source>
</evidence>
<dbReference type="Proteomes" id="UP000224080">
    <property type="component" value="Unassembled WGS sequence"/>
</dbReference>
<evidence type="ECO:0000313" key="3">
    <source>
        <dbReference type="EMBL" id="PGH06281.1"/>
    </source>
</evidence>
<reference evidence="3 4" key="1">
    <citation type="submission" date="2017-10" db="EMBL/GenBank/DDBJ databases">
        <title>Comparative genomics in systemic dimorphic fungi from Ajellomycetaceae.</title>
        <authorList>
            <person name="Munoz J.F."/>
            <person name="Mcewen J.G."/>
            <person name="Clay O.K."/>
            <person name="Cuomo C.A."/>
        </authorList>
    </citation>
    <scope>NUCLEOTIDE SEQUENCE [LARGE SCALE GENOMIC DNA]</scope>
    <source>
        <strain evidence="3 4">UAMH130</strain>
    </source>
</reference>
<dbReference type="PROSITE" id="PS51421">
    <property type="entry name" value="RAS"/>
    <property type="match status" value="1"/>
</dbReference>
<accession>A0A2B7XBY8</accession>
<dbReference type="PANTHER" id="PTHR24070">
    <property type="entry name" value="RAS, DI-RAS, AND RHEB FAMILY MEMBERS OF SMALL GTPASE SUPERFAMILY"/>
    <property type="match status" value="1"/>
</dbReference>
<dbReference type="STRING" id="2060905.A0A2B7XBY8"/>
<dbReference type="InterPro" id="IPR027417">
    <property type="entry name" value="P-loop_NTPase"/>
</dbReference>
<protein>
    <submittedName>
        <fullName evidence="3">Uncharacterized protein</fullName>
    </submittedName>
</protein>
<dbReference type="SMART" id="SM00173">
    <property type="entry name" value="RAS"/>
    <property type="match status" value="1"/>
</dbReference>
<dbReference type="GO" id="GO:0007165">
    <property type="term" value="P:signal transduction"/>
    <property type="evidence" value="ECO:0007669"/>
    <property type="project" value="InterPro"/>
</dbReference>
<keyword evidence="1" id="KW-0547">Nucleotide-binding</keyword>
<dbReference type="EMBL" id="PDNC01000023">
    <property type="protein sequence ID" value="PGH06281.1"/>
    <property type="molecule type" value="Genomic_DNA"/>
</dbReference>